<dbReference type="Gene3D" id="3.30.565.10">
    <property type="entry name" value="Histidine kinase-like ATPase, C-terminal domain"/>
    <property type="match status" value="1"/>
</dbReference>
<evidence type="ECO:0000256" key="13">
    <source>
        <dbReference type="ARBA" id="ARBA00022840"/>
    </source>
</evidence>
<comment type="cofactor">
    <cofactor evidence="2">
        <name>Mn(2+)</name>
        <dbReference type="ChEBI" id="CHEBI:29035"/>
    </cofactor>
</comment>
<evidence type="ECO:0000256" key="14">
    <source>
        <dbReference type="ARBA" id="ARBA00022842"/>
    </source>
</evidence>
<comment type="caution">
    <text evidence="27">The sequence shown here is derived from an EMBL/GenBank/DDBJ whole genome shotgun (WGS) entry which is preliminary data.</text>
</comment>
<dbReference type="PANTHER" id="PTHR44936">
    <property type="entry name" value="SENSOR PROTEIN CREC"/>
    <property type="match status" value="1"/>
</dbReference>
<dbReference type="Pfam" id="PF00672">
    <property type="entry name" value="HAMP"/>
    <property type="match status" value="1"/>
</dbReference>
<proteinExistence type="predicted"/>
<evidence type="ECO:0000256" key="18">
    <source>
        <dbReference type="ARBA" id="ARBA00023016"/>
    </source>
</evidence>
<evidence type="ECO:0000256" key="8">
    <source>
        <dbReference type="ARBA" id="ARBA00022679"/>
    </source>
</evidence>
<feature type="transmembrane region" description="Helical" evidence="24">
    <location>
        <begin position="565"/>
        <end position="582"/>
    </location>
</feature>
<evidence type="ECO:0000256" key="3">
    <source>
        <dbReference type="ARBA" id="ARBA00001946"/>
    </source>
</evidence>
<evidence type="ECO:0000256" key="9">
    <source>
        <dbReference type="ARBA" id="ARBA00022692"/>
    </source>
</evidence>
<dbReference type="EMBL" id="JBHSFN010000005">
    <property type="protein sequence ID" value="MFC4586365.1"/>
    <property type="molecule type" value="Genomic_DNA"/>
</dbReference>
<evidence type="ECO:0000256" key="12">
    <source>
        <dbReference type="ARBA" id="ARBA00022801"/>
    </source>
</evidence>
<dbReference type="EC" id="2.7.13.3" evidence="5"/>
<comment type="subcellular location">
    <subcellularLocation>
        <location evidence="4">Cell membrane</location>
        <topology evidence="4">Multi-pass membrane protein</topology>
    </subcellularLocation>
</comment>
<dbReference type="InterPro" id="IPR005467">
    <property type="entry name" value="His_kinase_dom"/>
</dbReference>
<evidence type="ECO:0000259" key="25">
    <source>
        <dbReference type="PROSITE" id="PS50109"/>
    </source>
</evidence>
<feature type="compositionally biased region" description="Acidic residues" evidence="23">
    <location>
        <begin position="333"/>
        <end position="345"/>
    </location>
</feature>
<keyword evidence="8" id="KW-0808">Transferase</keyword>
<evidence type="ECO:0000256" key="7">
    <source>
        <dbReference type="ARBA" id="ARBA00022553"/>
    </source>
</evidence>
<dbReference type="PROSITE" id="PS50885">
    <property type="entry name" value="HAMP"/>
    <property type="match status" value="1"/>
</dbReference>
<keyword evidence="19" id="KW-0843">Virulence</keyword>
<gene>
    <name evidence="27" type="ORF">ACFO8L_09795</name>
</gene>
<evidence type="ECO:0000256" key="6">
    <source>
        <dbReference type="ARBA" id="ARBA00022475"/>
    </source>
</evidence>
<evidence type="ECO:0000256" key="21">
    <source>
        <dbReference type="ARBA" id="ARBA00040454"/>
    </source>
</evidence>
<keyword evidence="17" id="KW-0902">Two-component regulatory system</keyword>
<keyword evidence="18" id="KW-0346">Stress response</keyword>
<dbReference type="Proteomes" id="UP001595891">
    <property type="component" value="Unassembled WGS sequence"/>
</dbReference>
<dbReference type="SMART" id="SM00304">
    <property type="entry name" value="HAMP"/>
    <property type="match status" value="1"/>
</dbReference>
<dbReference type="SUPFAM" id="SSF47384">
    <property type="entry name" value="Homodimeric domain of signal transducing histidine kinase"/>
    <property type="match status" value="1"/>
</dbReference>
<keyword evidence="6" id="KW-1003">Cell membrane</keyword>
<dbReference type="InterPro" id="IPR025291">
    <property type="entry name" value="DUF4153"/>
</dbReference>
<feature type="transmembrane region" description="Helical" evidence="24">
    <location>
        <begin position="806"/>
        <end position="827"/>
    </location>
</feature>
<keyword evidence="7" id="KW-0597">Phosphoprotein</keyword>
<keyword evidence="13" id="KW-0067">ATP-binding</keyword>
<feature type="region of interest" description="Disordered" evidence="23">
    <location>
        <begin position="327"/>
        <end position="501"/>
    </location>
</feature>
<dbReference type="SMART" id="SM00387">
    <property type="entry name" value="HATPase_c"/>
    <property type="match status" value="1"/>
</dbReference>
<dbReference type="PRINTS" id="PR00344">
    <property type="entry name" value="BCTRLSENSOR"/>
</dbReference>
<feature type="transmembrane region" description="Helical" evidence="24">
    <location>
        <begin position="614"/>
        <end position="632"/>
    </location>
</feature>
<evidence type="ECO:0000313" key="28">
    <source>
        <dbReference type="Proteomes" id="UP001595891"/>
    </source>
</evidence>
<dbReference type="InterPro" id="IPR003594">
    <property type="entry name" value="HATPase_dom"/>
</dbReference>
<dbReference type="Pfam" id="PF13687">
    <property type="entry name" value="DUF4153"/>
    <property type="match status" value="1"/>
</dbReference>
<dbReference type="InterPro" id="IPR050980">
    <property type="entry name" value="2C_sensor_his_kinase"/>
</dbReference>
<keyword evidence="24" id="KW-0472">Membrane</keyword>
<dbReference type="SMART" id="SM00388">
    <property type="entry name" value="HisKA"/>
    <property type="match status" value="1"/>
</dbReference>
<dbReference type="InterPro" id="IPR003660">
    <property type="entry name" value="HAMP_dom"/>
</dbReference>
<evidence type="ECO:0000256" key="11">
    <source>
        <dbReference type="ARBA" id="ARBA00022777"/>
    </source>
</evidence>
<dbReference type="RefSeq" id="WP_262846659.1">
    <property type="nucleotide sequence ID" value="NZ_JANZYP010000050.1"/>
</dbReference>
<dbReference type="PROSITE" id="PS50109">
    <property type="entry name" value="HIS_KIN"/>
    <property type="match status" value="1"/>
</dbReference>
<comment type="catalytic activity">
    <reaction evidence="1">
        <text>ATP + protein L-histidine = ADP + protein N-phospho-L-histidine.</text>
        <dbReference type="EC" id="2.7.13.3"/>
    </reaction>
</comment>
<keyword evidence="16 24" id="KW-1133">Transmembrane helix</keyword>
<evidence type="ECO:0000256" key="1">
    <source>
        <dbReference type="ARBA" id="ARBA00000085"/>
    </source>
</evidence>
<protein>
    <recommendedName>
        <fullName evidence="21">Signal transduction histidine-protein kinase/phosphatase MprB</fullName>
        <ecNumber evidence="5">2.7.13.3</ecNumber>
    </recommendedName>
    <alternativeName>
        <fullName evidence="22">Mycobacterial persistence regulator B</fullName>
    </alternativeName>
</protein>
<dbReference type="Pfam" id="PF02518">
    <property type="entry name" value="HATPase_c"/>
    <property type="match status" value="1"/>
</dbReference>
<keyword evidence="9 24" id="KW-0812">Transmembrane</keyword>
<organism evidence="27 28">
    <name type="scientific">Sphaerisporangium corydalis</name>
    <dbReference type="NCBI Taxonomy" id="1441875"/>
    <lineage>
        <taxon>Bacteria</taxon>
        <taxon>Bacillati</taxon>
        <taxon>Actinomycetota</taxon>
        <taxon>Actinomycetes</taxon>
        <taxon>Streptosporangiales</taxon>
        <taxon>Streptosporangiaceae</taxon>
        <taxon>Sphaerisporangium</taxon>
    </lineage>
</organism>
<keyword evidence="10" id="KW-0547">Nucleotide-binding</keyword>
<keyword evidence="28" id="KW-1185">Reference proteome</keyword>
<feature type="compositionally biased region" description="Low complexity" evidence="23">
    <location>
        <begin position="387"/>
        <end position="409"/>
    </location>
</feature>
<dbReference type="SUPFAM" id="SSF158472">
    <property type="entry name" value="HAMP domain-like"/>
    <property type="match status" value="1"/>
</dbReference>
<dbReference type="InterPro" id="IPR004358">
    <property type="entry name" value="Sig_transdc_His_kin-like_C"/>
</dbReference>
<feature type="transmembrane region" description="Helical" evidence="24">
    <location>
        <begin position="732"/>
        <end position="756"/>
    </location>
</feature>
<accession>A0ABV9E9Z6</accession>
<feature type="transmembrane region" description="Helical" evidence="24">
    <location>
        <begin position="875"/>
        <end position="894"/>
    </location>
</feature>
<evidence type="ECO:0000256" key="23">
    <source>
        <dbReference type="SAM" id="MobiDB-lite"/>
    </source>
</evidence>
<evidence type="ECO:0000256" key="20">
    <source>
        <dbReference type="ARBA" id="ARBA00023211"/>
    </source>
</evidence>
<evidence type="ECO:0000256" key="10">
    <source>
        <dbReference type="ARBA" id="ARBA00022741"/>
    </source>
</evidence>
<keyword evidence="14" id="KW-0460">Magnesium</keyword>
<evidence type="ECO:0000256" key="2">
    <source>
        <dbReference type="ARBA" id="ARBA00001936"/>
    </source>
</evidence>
<feature type="transmembrane region" description="Helical" evidence="24">
    <location>
        <begin position="652"/>
        <end position="673"/>
    </location>
</feature>
<feature type="transmembrane region" description="Helical" evidence="24">
    <location>
        <begin position="588"/>
        <end position="607"/>
    </location>
</feature>
<feature type="transmembrane region" description="Helical" evidence="24">
    <location>
        <begin position="694"/>
        <end position="712"/>
    </location>
</feature>
<evidence type="ECO:0000259" key="26">
    <source>
        <dbReference type="PROSITE" id="PS50885"/>
    </source>
</evidence>
<dbReference type="Pfam" id="PF00512">
    <property type="entry name" value="HisKA"/>
    <property type="match status" value="1"/>
</dbReference>
<feature type="transmembrane region" description="Helical" evidence="24">
    <location>
        <begin position="777"/>
        <end position="800"/>
    </location>
</feature>
<evidence type="ECO:0000256" key="22">
    <source>
        <dbReference type="ARBA" id="ARBA00041776"/>
    </source>
</evidence>
<evidence type="ECO:0000256" key="24">
    <source>
        <dbReference type="SAM" id="Phobius"/>
    </source>
</evidence>
<feature type="transmembrane region" description="Helical" evidence="24">
    <location>
        <begin position="37"/>
        <end position="58"/>
    </location>
</feature>
<feature type="compositionally biased region" description="Basic and acidic residues" evidence="23">
    <location>
        <begin position="351"/>
        <end position="362"/>
    </location>
</feature>
<dbReference type="InterPro" id="IPR003661">
    <property type="entry name" value="HisK_dim/P_dom"/>
</dbReference>
<dbReference type="CDD" id="cd00075">
    <property type="entry name" value="HATPase"/>
    <property type="match status" value="1"/>
</dbReference>
<feature type="transmembrane region" description="Helical" evidence="24">
    <location>
        <begin position="848"/>
        <end position="869"/>
    </location>
</feature>
<evidence type="ECO:0000313" key="27">
    <source>
        <dbReference type="EMBL" id="MFC4586365.1"/>
    </source>
</evidence>
<dbReference type="InterPro" id="IPR036890">
    <property type="entry name" value="HATPase_C_sf"/>
</dbReference>
<dbReference type="PANTHER" id="PTHR44936:SF9">
    <property type="entry name" value="SENSOR PROTEIN CREC"/>
    <property type="match status" value="1"/>
</dbReference>
<dbReference type="CDD" id="cd00082">
    <property type="entry name" value="HisKA"/>
    <property type="match status" value="1"/>
</dbReference>
<dbReference type="InterPro" id="IPR036097">
    <property type="entry name" value="HisK_dim/P_sf"/>
</dbReference>
<dbReference type="Gene3D" id="6.10.340.10">
    <property type="match status" value="1"/>
</dbReference>
<dbReference type="SUPFAM" id="SSF55874">
    <property type="entry name" value="ATPase domain of HSP90 chaperone/DNA topoisomerase II/histidine kinase"/>
    <property type="match status" value="1"/>
</dbReference>
<evidence type="ECO:0000256" key="4">
    <source>
        <dbReference type="ARBA" id="ARBA00004651"/>
    </source>
</evidence>
<evidence type="ECO:0000256" key="16">
    <source>
        <dbReference type="ARBA" id="ARBA00022989"/>
    </source>
</evidence>
<evidence type="ECO:0000256" key="15">
    <source>
        <dbReference type="ARBA" id="ARBA00022912"/>
    </source>
</evidence>
<feature type="compositionally biased region" description="Low complexity" evidence="23">
    <location>
        <begin position="468"/>
        <end position="492"/>
    </location>
</feature>
<reference evidence="28" key="1">
    <citation type="journal article" date="2019" name="Int. J. Syst. Evol. Microbiol.">
        <title>The Global Catalogue of Microorganisms (GCM) 10K type strain sequencing project: providing services to taxonomists for standard genome sequencing and annotation.</title>
        <authorList>
            <consortium name="The Broad Institute Genomics Platform"/>
            <consortium name="The Broad Institute Genome Sequencing Center for Infectious Disease"/>
            <person name="Wu L."/>
            <person name="Ma J."/>
        </authorList>
    </citation>
    <scope>NUCLEOTIDE SEQUENCE [LARGE SCALE GENOMIC DNA]</scope>
    <source>
        <strain evidence="28">CCUG 49560</strain>
    </source>
</reference>
<keyword evidence="20" id="KW-0464">Manganese</keyword>
<keyword evidence="15" id="KW-0904">Protein phosphatase</keyword>
<comment type="cofactor">
    <cofactor evidence="3">
        <name>Mg(2+)</name>
        <dbReference type="ChEBI" id="CHEBI:18420"/>
    </cofactor>
</comment>
<keyword evidence="12" id="KW-0378">Hydrolase</keyword>
<name>A0ABV9E9Z6_9ACTN</name>
<sequence>MRPLDFLGRIKVKFGLVILLAVATAFALNEYGRWLGVVPFVRMGLAALLSLGAVQLLGRGMTRPLREMAAAAQTIAKGRYGMRVSASSRDEVGELARAFNAMAADLGEVDRQRRELVANVSHELRTPITGLRALLENLVDGVSEPDTATLSTALDQAERLGRLVAQLLDLSRLDSGARPIEPEPVDLEPLCRQAVREAGLARDDVRLSSAVSPRLGVDADPALLGQVLANLLDNGVRHSPPGGTVRLEARPEGAGVRLSVTDEGPGIPAPERPRVFERFSRLDAARAGGAGLGLAIVKEIVELHGGSIRVADSPAGCRMVVDLPGRMTAMDGAPEDPLGEPEPAEATDPPRVAHEPPPEERPVPASPEAVTPPPGHAAPSRLMADVPSSPGTAADGAPSPSPSRPAGDGVPSPSRPAGDRVLVSSPPAGDRVLVSSPPAGDRVPASSSSAGDRVLVSSRPVAGQAQGPSRPAADPVPSSPPAVADRVPPARSGAGGPPGDYVPPALFPRPDLPETPRGLLPLASAVGLLAAIVLPFGPPGLAILLVAVAAGAAVLPAARHRLTPWPVAFGLVAYALVAVVVVRDSMWLAAPLLLAGFGIAALALSGAGRGWLGVIRGGLSVCLAVFPLPWFLSASVKRAGRGRPIGPMLGGAALAAILIVVFGVLFASADAVFSSIVDRLFTAPDWFSTLPSRLFVFAVFAGLVAAATLVALRPPVEPVLPDLRGRVNGTLWITPLVALNLLFALFVGVQITTLFGGNRKVVETAGLTYAEYARSGFFELVTVSVFVLGVVAVASGVIAPKGRQRLLLAGLLGLLCAFTVVILASALHRLGLYTDAYGLSRMRATVGAAIWWLGAVFALVLAAGGLRLAGRGAAWLPRLLVLVTGLSLVAFAAWNPDLRVAENQLHDRGVTGLDVDYLIDLGAEAVPAVDALPEPLRSCLLRRMPIVGELGEPEPWTGWNLARHNARELLRARPPADPSALRCEDIGSPGT</sequence>
<evidence type="ECO:0000256" key="17">
    <source>
        <dbReference type="ARBA" id="ARBA00023012"/>
    </source>
</evidence>
<dbReference type="CDD" id="cd06225">
    <property type="entry name" value="HAMP"/>
    <property type="match status" value="1"/>
</dbReference>
<evidence type="ECO:0000256" key="19">
    <source>
        <dbReference type="ARBA" id="ARBA00023026"/>
    </source>
</evidence>
<feature type="domain" description="HAMP" evidence="26">
    <location>
        <begin position="59"/>
        <end position="111"/>
    </location>
</feature>
<feature type="domain" description="Histidine kinase" evidence="25">
    <location>
        <begin position="119"/>
        <end position="327"/>
    </location>
</feature>
<evidence type="ECO:0000256" key="5">
    <source>
        <dbReference type="ARBA" id="ARBA00012438"/>
    </source>
</evidence>
<dbReference type="Gene3D" id="1.10.287.130">
    <property type="match status" value="1"/>
</dbReference>
<keyword evidence="11" id="KW-0418">Kinase</keyword>